<accession>A0ABZ2TTK5</accession>
<evidence type="ECO:0000313" key="1">
    <source>
        <dbReference type="EMBL" id="WYW56451.1"/>
    </source>
</evidence>
<dbReference type="Pfam" id="PF20113">
    <property type="entry name" value="DUF6503"/>
    <property type="match status" value="1"/>
</dbReference>
<dbReference type="EMBL" id="CP150496">
    <property type="protein sequence ID" value="WYW56451.1"/>
    <property type="molecule type" value="Genomic_DNA"/>
</dbReference>
<dbReference type="RefSeq" id="WP_340934277.1">
    <property type="nucleotide sequence ID" value="NZ_CP150496.1"/>
</dbReference>
<gene>
    <name evidence="1" type="ORF">WG950_04120</name>
</gene>
<keyword evidence="2" id="KW-1185">Reference proteome</keyword>
<reference evidence="1 2" key="1">
    <citation type="submission" date="2024-03" db="EMBL/GenBank/DDBJ databases">
        <authorList>
            <person name="Cao K."/>
        </authorList>
    </citation>
    <scope>NUCLEOTIDE SEQUENCE [LARGE SCALE GENOMIC DNA]</scope>
    <source>
        <strain evidence="1 2">MCCC 1K00696</strain>
    </source>
</reference>
<evidence type="ECO:0000313" key="2">
    <source>
        <dbReference type="Proteomes" id="UP001491088"/>
    </source>
</evidence>
<organism evidence="1 2">
    <name type="scientific">Polaribacter marinaquae</name>
    <dbReference type="NCBI Taxonomy" id="1642819"/>
    <lineage>
        <taxon>Bacteria</taxon>
        <taxon>Pseudomonadati</taxon>
        <taxon>Bacteroidota</taxon>
        <taxon>Flavobacteriia</taxon>
        <taxon>Flavobacteriales</taxon>
        <taxon>Flavobacteriaceae</taxon>
    </lineage>
</organism>
<proteinExistence type="predicted"/>
<protein>
    <submittedName>
        <fullName evidence="1">DUF6503 family protein</fullName>
    </submittedName>
</protein>
<dbReference type="Proteomes" id="UP001491088">
    <property type="component" value="Chromosome"/>
</dbReference>
<name>A0ABZ2TTK5_9FLAO</name>
<sequence length="255" mass="29717">MKKLAVVFVLVFTIVSCKKEAKKDVKQKEVVEIKESKFPSELHKVFQFHGGISNWKSNHLLSFNINDETHTVALQSRKTVINAPKYSLGFDGNQFWLDEENDGDYKGNPKFYYNLYFYFYAMPFVLGDNGIVYEKAEDLVFENVKYPGFKISYKANIGNSSNDNYIVYYNPETYKMEWLAYTVTFNSKTSSNRYNWIKYKKWENVNGFLLPNEIIWYAQDKNGLPTKPVGNSVKFTLPLISKTKMANSFFEKPKG</sequence>
<dbReference type="InterPro" id="IPR045444">
    <property type="entry name" value="DUF6503"/>
</dbReference>
<dbReference type="PROSITE" id="PS51257">
    <property type="entry name" value="PROKAR_LIPOPROTEIN"/>
    <property type="match status" value="1"/>
</dbReference>